<dbReference type="VEuPathDB" id="VectorBase:BGLAX_038176"/>
<dbReference type="InterPro" id="IPR043153">
    <property type="entry name" value="DENN_C"/>
</dbReference>
<feature type="domain" description="RUN" evidence="9">
    <location>
        <begin position="769"/>
        <end position="1000"/>
    </location>
</feature>
<comment type="subcellular location">
    <subcellularLocation>
        <location evidence="1">Membrane</location>
    </subcellularLocation>
</comment>
<dbReference type="PANTHER" id="PTHR46070">
    <property type="entry name" value="PINSTRIPE, ISOFORM A"/>
    <property type="match status" value="1"/>
</dbReference>
<dbReference type="InterPro" id="IPR005113">
    <property type="entry name" value="uDENN_dom"/>
</dbReference>
<dbReference type="Proteomes" id="UP001165740">
    <property type="component" value="Chromosome 6"/>
</dbReference>
<dbReference type="Gene3D" id="1.20.58.900">
    <property type="match status" value="3"/>
</dbReference>
<feature type="region of interest" description="Disordered" evidence="6">
    <location>
        <begin position="463"/>
        <end position="482"/>
    </location>
</feature>
<evidence type="ECO:0000256" key="1">
    <source>
        <dbReference type="ARBA" id="ARBA00004370"/>
    </source>
</evidence>
<dbReference type="Pfam" id="PF01477">
    <property type="entry name" value="PLAT"/>
    <property type="match status" value="1"/>
</dbReference>
<dbReference type="SMART" id="SM00800">
    <property type="entry name" value="uDENN"/>
    <property type="match status" value="1"/>
</dbReference>
<dbReference type="Pfam" id="PF03455">
    <property type="entry name" value="dDENN"/>
    <property type="match status" value="1"/>
</dbReference>
<evidence type="ECO:0000259" key="7">
    <source>
        <dbReference type="PROSITE" id="PS50095"/>
    </source>
</evidence>
<dbReference type="SMART" id="SM00799">
    <property type="entry name" value="DENN"/>
    <property type="match status" value="1"/>
</dbReference>
<evidence type="ECO:0000259" key="8">
    <source>
        <dbReference type="PROSITE" id="PS50211"/>
    </source>
</evidence>
<evidence type="ECO:0000256" key="6">
    <source>
        <dbReference type="SAM" id="MobiDB-lite"/>
    </source>
</evidence>
<organism evidence="10 11">
    <name type="scientific">Biomphalaria glabrata</name>
    <name type="common">Bloodfluke planorb</name>
    <name type="synonym">Freshwater snail</name>
    <dbReference type="NCBI Taxonomy" id="6526"/>
    <lineage>
        <taxon>Eukaryota</taxon>
        <taxon>Metazoa</taxon>
        <taxon>Spiralia</taxon>
        <taxon>Lophotrochozoa</taxon>
        <taxon>Mollusca</taxon>
        <taxon>Gastropoda</taxon>
        <taxon>Heterobranchia</taxon>
        <taxon>Euthyneura</taxon>
        <taxon>Panpulmonata</taxon>
        <taxon>Hygrophila</taxon>
        <taxon>Lymnaeoidea</taxon>
        <taxon>Planorbidae</taxon>
        <taxon>Biomphalaria</taxon>
    </lineage>
</organism>
<feature type="region of interest" description="Disordered" evidence="6">
    <location>
        <begin position="1129"/>
        <end position="1148"/>
    </location>
</feature>
<dbReference type="VEuPathDB" id="VectorBase:BGLB013053"/>
<dbReference type="GO" id="GO:0031267">
    <property type="term" value="F:small GTPase binding"/>
    <property type="evidence" value="ECO:0007669"/>
    <property type="project" value="InterPro"/>
</dbReference>
<reference evidence="13" key="2">
    <citation type="submission" date="2025-04" db="UniProtKB">
        <authorList>
            <consortium name="RefSeq"/>
        </authorList>
    </citation>
    <scope>IDENTIFICATION</scope>
</reference>
<dbReference type="InterPro" id="IPR001024">
    <property type="entry name" value="PLAT/LH2_dom"/>
</dbReference>
<dbReference type="InterPro" id="IPR005112">
    <property type="entry name" value="dDENN_dom"/>
</dbReference>
<dbReference type="SUPFAM" id="SSF140741">
    <property type="entry name" value="RUN domain-like"/>
    <property type="match status" value="2"/>
</dbReference>
<dbReference type="InterPro" id="IPR037516">
    <property type="entry name" value="Tripartite_DENN"/>
</dbReference>
<feature type="compositionally biased region" description="Basic and acidic residues" evidence="6">
    <location>
        <begin position="879"/>
        <end position="891"/>
    </location>
</feature>
<comment type="similarity">
    <text evidence="2">Belongs to the RAB6IP1 family.</text>
</comment>
<feature type="compositionally biased region" description="Polar residues" evidence="6">
    <location>
        <begin position="405"/>
        <end position="426"/>
    </location>
</feature>
<gene>
    <name evidence="10" type="primary">106050927</name>
    <name evidence="13" type="synonym">LOC106050927</name>
</gene>
<evidence type="ECO:0000313" key="13">
    <source>
        <dbReference type="RefSeq" id="XP_013061456.1"/>
    </source>
</evidence>
<dbReference type="PROSITE" id="PS50095">
    <property type="entry name" value="PLAT"/>
    <property type="match status" value="1"/>
</dbReference>
<proteinExistence type="inferred from homology"/>
<dbReference type="Pfam" id="PF02759">
    <property type="entry name" value="RUN"/>
    <property type="match status" value="2"/>
</dbReference>
<dbReference type="InterPro" id="IPR004012">
    <property type="entry name" value="Run_dom"/>
</dbReference>
<keyword evidence="12" id="KW-1185">Reference proteome</keyword>
<dbReference type="Gene3D" id="2.60.60.20">
    <property type="entry name" value="PLAT/LH2 domain"/>
    <property type="match status" value="1"/>
</dbReference>
<dbReference type="PROSITE" id="PS50826">
    <property type="entry name" value="RUN"/>
    <property type="match status" value="2"/>
</dbReference>
<evidence type="ECO:0000313" key="10">
    <source>
        <dbReference type="EnsemblMetazoa" id="BGLB013053-PG"/>
    </source>
</evidence>
<feature type="region of interest" description="Disordered" evidence="6">
    <location>
        <begin position="393"/>
        <end position="431"/>
    </location>
</feature>
<dbReference type="GO" id="GO:0005085">
    <property type="term" value="F:guanyl-nucleotide exchange factor activity"/>
    <property type="evidence" value="ECO:0007669"/>
    <property type="project" value="InterPro"/>
</dbReference>
<dbReference type="GO" id="GO:0016020">
    <property type="term" value="C:membrane"/>
    <property type="evidence" value="ECO:0007669"/>
    <property type="project" value="UniProtKB-SubCell"/>
</dbReference>
<dbReference type="PROSITE" id="PS50211">
    <property type="entry name" value="DENN"/>
    <property type="match status" value="1"/>
</dbReference>
<dbReference type="InterPro" id="IPR001194">
    <property type="entry name" value="cDENN_dom"/>
</dbReference>
<dbReference type="PANTHER" id="PTHR46070:SF1">
    <property type="entry name" value="PINSTRIPE, ISOFORM A"/>
    <property type="match status" value="1"/>
</dbReference>
<dbReference type="GeneID" id="106050927"/>
<dbReference type="SUPFAM" id="SSF49723">
    <property type="entry name" value="Lipase/lipooxygenase domain (PLAT/LH2 domain)"/>
    <property type="match status" value="1"/>
</dbReference>
<evidence type="ECO:0000313" key="11">
    <source>
        <dbReference type="Proteomes" id="UP000076420"/>
    </source>
</evidence>
<dbReference type="KEGG" id="bgt:106050927"/>
<dbReference type="InterPro" id="IPR047277">
    <property type="entry name" value="PLAT_RAB6IP1"/>
</dbReference>
<dbReference type="Pfam" id="PF02141">
    <property type="entry name" value="DENN"/>
    <property type="match status" value="1"/>
</dbReference>
<evidence type="ECO:0000259" key="9">
    <source>
        <dbReference type="PROSITE" id="PS50826"/>
    </source>
</evidence>
<reference evidence="10" key="1">
    <citation type="submission" date="2020-05" db="UniProtKB">
        <authorList>
            <consortium name="EnsemblMetazoa"/>
        </authorList>
    </citation>
    <scope>IDENTIFICATION</scope>
    <source>
        <strain evidence="10">BB02</strain>
    </source>
</reference>
<dbReference type="InterPro" id="IPR047278">
    <property type="entry name" value="DEN5A/B"/>
</dbReference>
<keyword evidence="3" id="KW-0677">Repeat</keyword>
<evidence type="ECO:0000256" key="4">
    <source>
        <dbReference type="ARBA" id="ARBA00023136"/>
    </source>
</evidence>
<dbReference type="Gene3D" id="3.40.50.11500">
    <property type="match status" value="1"/>
</dbReference>
<dbReference type="InterPro" id="IPR036392">
    <property type="entry name" value="PLAT/LH2_dom_sf"/>
</dbReference>
<dbReference type="OMA" id="QQPYLHA"/>
<name>A0A2C9K4I9_BIOGL</name>
<keyword evidence="4" id="KW-0472">Membrane</keyword>
<dbReference type="InterPro" id="IPR037213">
    <property type="entry name" value="Run_dom_sf"/>
</dbReference>
<dbReference type="CDD" id="cd17678">
    <property type="entry name" value="RUN2_DENND5"/>
    <property type="match status" value="1"/>
</dbReference>
<sequence>MAVQDKPFRFVDYFVICGLDENADLEPDKLSGDTQQSPPLERPYKSRVLAHFPENVTWNPFDENAVGMLCLPRGLSFKTQWDSRQPKFHSFVITRENGSKAYGSALIFYEEVMAKSVLDTMQTLHAMHQANVAVKFSLDSPEPVRRIMSERKSKQCPFDAVRDKLFVSKCICLVTPMPFVRSCQQFLYQLYEASQKPSQLTMTLESYVFNIIYDVPLPPSGRSMQFFSCASPIYVIRPSTDDLPLLDFSLYDMFKLLGIDGVVDIFKCVLLEHQILLYSSDYQRLMLVAEGMTSLIFPFQWQLVYVPILPASMQHFLDAPVPFIMGLYKVSNTDKSQLVLPSEANMCFVEIDNKNIDFPEDLPMFPYQNELKIELTQVINKYQNIIGAETMSRSYPTTPRRETGYKSSSGLRPDDTSNTNTGSWPNSPKRKEILQNSEAWKKISSIAKKTGVWDSIEDIVLEDSAPGDNDREKDSIDGGSGMPSCEVNTLKFNNAVREIVLNCFVHMFSSYENFVINPSQDLESWLSNRETIHNFDKAAFLSDQPASHLPFLSAFIETQMFTTLMDNKIVSQWEETDPGLQLFDARIKNLKDAAGGEPRIITYSPCSTMERTEQSLEKKAKNINFIACKPHEIASHISPSQYVGGVFPLLSKELLNSEPANSKSKFRENAKWRRKDRQLQHKEHLQTNVEADQQEFPVEEKKISLWVQYLRIRKPQLPDMSQAGTAQTNWKFVETLLKECKTKTKKMLVDKMGQEAVELGHGEASIIGVEENTLIASLCDLLERIWSHGLQAKKGKSAVWSHLLSYQETEESSDNKPVDPKLLTPGLPKRHSLIDIKSLVDSSFTILGRSISLSSFLPKDQNNYWENRKEIDLSNIGMDPDKVQQERGSEKTHRRRGSQGRIELPVLRPMPKSLLIDMKKIQQMSDIHTDVGKTRALIRLALERKMLSAHLKQLLSNTDLLRNLYKRYAFLRCEDEREQFLYHLLSLNAVDFFCFTNIFPNSVVPYRILVYPSTKLGCSTTSANVWISLAGQMGETGSMELPKSLLEMNFEHKNLGILTTLRIGHDNSGMMPRWLVEYVLVRNELTGHTYRFNCGRWLGRGIDDGSTERLLVAELMHHTIDTEDEVVVTSPPRTCSPKSPRKSHDANSGLADIQENLGQAVNNLVKHFYKPEKERGNITYLLCGDKGLVHCMEQVFQFGFRSSRLFRNKIFIWDYMERLKTFFESALSGNTSHQLNEVTKAGYWLFCDLVGKINTASDTVGKDGKFQVFICVGIRKRCLHRWLPLMADTTVTAQMYEENSFLRNQAHINFVMHILDSLTEFDIPLETSLLRGIDLGM</sequence>
<feature type="domain" description="PLAT" evidence="7">
    <location>
        <begin position="1004"/>
        <end position="1112"/>
    </location>
</feature>
<feature type="domain" description="RUN" evidence="9">
    <location>
        <begin position="1179"/>
        <end position="1330"/>
    </location>
</feature>
<evidence type="ECO:0000256" key="3">
    <source>
        <dbReference type="ARBA" id="ARBA00022737"/>
    </source>
</evidence>
<feature type="region of interest" description="Disordered" evidence="6">
    <location>
        <begin position="879"/>
        <end position="900"/>
    </location>
</feature>
<dbReference type="Proteomes" id="UP000076420">
    <property type="component" value="Unassembled WGS sequence"/>
</dbReference>
<dbReference type="CDD" id="cd17677">
    <property type="entry name" value="RUN1_DENND5"/>
    <property type="match status" value="1"/>
</dbReference>
<dbReference type="SMART" id="SM00593">
    <property type="entry name" value="RUN"/>
    <property type="match status" value="2"/>
</dbReference>
<dbReference type="EnsemblMetazoa" id="BGLB013053-RG">
    <property type="protein sequence ID" value="BGLB013053-PG"/>
    <property type="gene ID" value="BGLB013053"/>
</dbReference>
<dbReference type="FunFam" id="1.20.58.900:FF:000007">
    <property type="entry name" value="DENN domain-containing protein 5B"/>
    <property type="match status" value="1"/>
</dbReference>
<comment type="caution">
    <text evidence="5">Lacks conserved residue(s) required for the propagation of feature annotation.</text>
</comment>
<dbReference type="OrthoDB" id="6019893at2759"/>
<evidence type="ECO:0000313" key="12">
    <source>
        <dbReference type="Proteomes" id="UP001165740"/>
    </source>
</evidence>
<dbReference type="RefSeq" id="XP_013061456.1">
    <property type="nucleotide sequence ID" value="XM_013206002.2"/>
</dbReference>
<dbReference type="Pfam" id="PF03456">
    <property type="entry name" value="uDENN"/>
    <property type="match status" value="1"/>
</dbReference>
<evidence type="ECO:0000256" key="5">
    <source>
        <dbReference type="PROSITE-ProRule" id="PRU00152"/>
    </source>
</evidence>
<evidence type="ECO:0000256" key="2">
    <source>
        <dbReference type="ARBA" id="ARBA00006664"/>
    </source>
</evidence>
<protein>
    <submittedName>
        <fullName evidence="13">DENN domain-containing protein 5A-like isoform X1</fullName>
    </submittedName>
</protein>
<accession>A0A2C9K4I9</accession>
<feature type="domain" description="UDENN" evidence="8">
    <location>
        <begin position="28"/>
        <end position="575"/>
    </location>
</feature>
<dbReference type="CDD" id="cd01757">
    <property type="entry name" value="PLAT_RAB6IP1"/>
    <property type="match status" value="1"/>
</dbReference>
<dbReference type="SMART" id="SM00801">
    <property type="entry name" value="dDENN"/>
    <property type="match status" value="1"/>
</dbReference>
<dbReference type="STRING" id="6526.A0A2C9K4I9"/>
<dbReference type="Gene3D" id="3.30.450.200">
    <property type="match status" value="1"/>
</dbReference>